<feature type="domain" description="UvrD-like helicase C-terminal" evidence="4">
    <location>
        <begin position="796"/>
        <end position="843"/>
    </location>
</feature>
<dbReference type="AlphaFoldDB" id="A0A8J9VY77"/>
<feature type="domain" description="DNA helicase B winged helix" evidence="5">
    <location>
        <begin position="233"/>
        <end position="341"/>
    </location>
</feature>
<name>A0A8J9VY77_BRALA</name>
<evidence type="ECO:0000256" key="2">
    <source>
        <dbReference type="ARBA" id="ARBA00022840"/>
    </source>
</evidence>
<evidence type="ECO:0000256" key="3">
    <source>
        <dbReference type="SAM" id="MobiDB-lite"/>
    </source>
</evidence>
<dbReference type="Gene3D" id="3.40.50.300">
    <property type="entry name" value="P-loop containing nucleotide triphosphate hydrolases"/>
    <property type="match status" value="2"/>
</dbReference>
<evidence type="ECO:0000256" key="1">
    <source>
        <dbReference type="ARBA" id="ARBA00022741"/>
    </source>
</evidence>
<feature type="region of interest" description="Disordered" evidence="3">
    <location>
        <begin position="713"/>
        <end position="743"/>
    </location>
</feature>
<evidence type="ECO:0000313" key="6">
    <source>
        <dbReference type="EMBL" id="CAH1229611.1"/>
    </source>
</evidence>
<feature type="compositionally biased region" description="Acidic residues" evidence="3">
    <location>
        <begin position="31"/>
        <end position="44"/>
    </location>
</feature>
<dbReference type="CDD" id="cd18809">
    <property type="entry name" value="SF1_C_RecD"/>
    <property type="match status" value="1"/>
</dbReference>
<dbReference type="InterPro" id="IPR027785">
    <property type="entry name" value="UvrD-like_helicase_C"/>
</dbReference>
<reference evidence="6" key="1">
    <citation type="submission" date="2022-01" db="EMBL/GenBank/DDBJ databases">
        <authorList>
            <person name="Braso-Vives M."/>
        </authorList>
    </citation>
    <scope>NUCLEOTIDE SEQUENCE</scope>
</reference>
<dbReference type="Pfam" id="PF13604">
    <property type="entry name" value="AAA_30"/>
    <property type="match status" value="1"/>
</dbReference>
<feature type="compositionally biased region" description="Low complexity" evidence="3">
    <location>
        <begin position="1255"/>
        <end position="1272"/>
    </location>
</feature>
<evidence type="ECO:0000313" key="7">
    <source>
        <dbReference type="Proteomes" id="UP000838412"/>
    </source>
</evidence>
<feature type="compositionally biased region" description="Polar residues" evidence="3">
    <location>
        <begin position="1218"/>
        <end position="1230"/>
    </location>
</feature>
<gene>
    <name evidence="6" type="primary">HELB</name>
    <name evidence="6" type="ORF">BLAG_LOCUS868</name>
</gene>
<dbReference type="CDD" id="cd17933">
    <property type="entry name" value="DEXSc_RecD-like"/>
    <property type="match status" value="1"/>
</dbReference>
<keyword evidence="1" id="KW-0547">Nucleotide-binding</keyword>
<protein>
    <submittedName>
        <fullName evidence="6">HELB protein</fullName>
    </submittedName>
</protein>
<dbReference type="InterPro" id="IPR027417">
    <property type="entry name" value="P-loop_NTPase"/>
</dbReference>
<dbReference type="InterPro" id="IPR058839">
    <property type="entry name" value="WHD_HELB"/>
</dbReference>
<dbReference type="GO" id="GO:0005524">
    <property type="term" value="F:ATP binding"/>
    <property type="evidence" value="ECO:0007669"/>
    <property type="project" value="UniProtKB-KW"/>
</dbReference>
<dbReference type="Gene3D" id="2.30.30.940">
    <property type="match status" value="1"/>
</dbReference>
<feature type="compositionally biased region" description="Basic and acidic residues" evidence="3">
    <location>
        <begin position="428"/>
        <end position="448"/>
    </location>
</feature>
<feature type="region of interest" description="Disordered" evidence="3">
    <location>
        <begin position="1057"/>
        <end position="1278"/>
    </location>
</feature>
<feature type="region of interest" description="Disordered" evidence="3">
    <location>
        <begin position="927"/>
        <end position="982"/>
    </location>
</feature>
<dbReference type="InterPro" id="IPR050534">
    <property type="entry name" value="Coronavir_polyprotein_1ab"/>
</dbReference>
<feature type="compositionally biased region" description="Polar residues" evidence="3">
    <location>
        <begin position="970"/>
        <end position="981"/>
    </location>
</feature>
<dbReference type="OrthoDB" id="416437at2759"/>
<sequence>MAGPSKRSWNSLTVLSGFIVPKGELANTPDVADDSGSDDDEDGDMQWLDMNEIDDANAGVSVAAPKRLCNQLVHVRDKFGRVHRVKGRFPLQDPWWDLSVECRKSGGNMYLTTGYPEYRLNKNPSKDLILLFLKKYDVHPQHIEAFHNALQREPSLQEQPLNFENLCDIVEQYGKLNETTEAVSKQMLSLINFTGREESQALLAPTWLRFGPKLLPKRFYGLLLSKEERLKVLDTVTAQEPWKLGFGPIMYWEHRFIGCEATLDAFKHCNLLERFPPAEKDAIYIYDFIKSKCRREGHTFVYEKALHRRTFGDHNIVDRVKALQFLVDNKITVQLEGKVSLKRYYDYENNIKGGIGELLEKDKISKWMIDSDDLQGVFGEDEDQKRAAEFICKNPVTVMSGKGGCGKTYVVSKVFKVAHRQILEEEAAAEREEERCLNETDSLSRLEDMENSQEDQEGAGGEGIPEGSQATVSRSGKYEKEDSIGAILLTAPTGKAAHLLGKRTGLKAFTLHQVIWSYRNRKGDGWKFGDVRALVVDESSLVSVQTFSTLFGILLKHSCLQKLVLLGDVEQLPSIEPGNFLTDMYHSLAPIGWSIKLRTNHRSESKLIVDNATLISQQRLPEFDQERHFHEVRVDREDMLSSVVTRLLQNGRANDHKTSQFVAFRRKDCNIINEVCCKHYSQHCIKNAKNRSWFQVGDKVCCTKNANISLYVDPSVTPQPEKEEEKDKEEGKEKGQKSKKSGNDVRLCNGEIFFVVEDTTHISEKGKSRRWLTLDDLERQIKVDYHEVKSKGGLKHAWARTIHTYQGSESDTVLYVVGTPTRHQNWQHVYTAVTRGKKEVYVVTSPGALSTSVQTLPIFRNTHLRNFLVNLLDPRRPPPNKGPGGTHSQARGFVTALDLCTGRGSGAGPSTGTDDGEMEKFTSISEPGKVLGEGQGTPMVKPAELNTPFTSPLAAKKRRASSENLYKETPGSSRRNSSEQWSDWGDSFVDEVMEVEVRLSQEHKGERSSSVVTEHCDISSANNFVELDDEEFTDSEMWWIGEAEDGQVATSVDVPMTGMHKGRTMKKVSENECTTPEDETNGQRGDSSPDMFAEPENQDRGLPSESKESSGLETTRQADHTISTVTQMSMEREESSGGSPGSPEIPIITIPKTSRLTRGKGSRRMRYLFVDGGKAQPDRSTVQSESCHGVSSSAVPEGTTSGAAEPTPQPTVSPPTLPSTGVNKVTSPKRTLSDEDGALTPSTPTKMQRTDYSRLLQSSPSSSLSQLSLQSPNRPNRP</sequence>
<feature type="compositionally biased region" description="Polar residues" evidence="3">
    <location>
        <begin position="1178"/>
        <end position="1202"/>
    </location>
</feature>
<evidence type="ECO:0000259" key="5">
    <source>
        <dbReference type="Pfam" id="PF25894"/>
    </source>
</evidence>
<evidence type="ECO:0000259" key="4">
    <source>
        <dbReference type="Pfam" id="PF13538"/>
    </source>
</evidence>
<dbReference type="Pfam" id="PF25894">
    <property type="entry name" value="WHD_HELB"/>
    <property type="match status" value="1"/>
</dbReference>
<feature type="compositionally biased region" description="Polar residues" evidence="3">
    <location>
        <begin position="1111"/>
        <end position="1129"/>
    </location>
</feature>
<dbReference type="GO" id="GO:0003678">
    <property type="term" value="F:DNA helicase activity"/>
    <property type="evidence" value="ECO:0007669"/>
    <property type="project" value="UniProtKB-ARBA"/>
</dbReference>
<feature type="compositionally biased region" description="Basic and acidic residues" evidence="3">
    <location>
        <begin position="720"/>
        <end position="736"/>
    </location>
</feature>
<feature type="region of interest" description="Disordered" evidence="3">
    <location>
        <begin position="24"/>
        <end position="45"/>
    </location>
</feature>
<organism evidence="6 7">
    <name type="scientific">Branchiostoma lanceolatum</name>
    <name type="common">Common lancelet</name>
    <name type="synonym">Amphioxus lanceolatum</name>
    <dbReference type="NCBI Taxonomy" id="7740"/>
    <lineage>
        <taxon>Eukaryota</taxon>
        <taxon>Metazoa</taxon>
        <taxon>Chordata</taxon>
        <taxon>Cephalochordata</taxon>
        <taxon>Leptocardii</taxon>
        <taxon>Amphioxiformes</taxon>
        <taxon>Branchiostomatidae</taxon>
        <taxon>Branchiostoma</taxon>
    </lineage>
</organism>
<keyword evidence="7" id="KW-1185">Reference proteome</keyword>
<proteinExistence type="predicted"/>
<dbReference type="PANTHER" id="PTHR43788">
    <property type="entry name" value="DNA2/NAM7 HELICASE FAMILY MEMBER"/>
    <property type="match status" value="1"/>
</dbReference>
<feature type="compositionally biased region" description="Basic residues" evidence="3">
    <location>
        <begin position="1155"/>
        <end position="1166"/>
    </location>
</feature>
<dbReference type="PANTHER" id="PTHR43788:SF6">
    <property type="entry name" value="DNA HELICASE B"/>
    <property type="match status" value="1"/>
</dbReference>
<accession>A0A8J9VY77</accession>
<feature type="region of interest" description="Disordered" evidence="3">
    <location>
        <begin position="901"/>
        <end position="920"/>
    </location>
</feature>
<feature type="compositionally biased region" description="Pro residues" evidence="3">
    <location>
        <begin position="1207"/>
        <end position="1217"/>
    </location>
</feature>
<dbReference type="Pfam" id="PF13538">
    <property type="entry name" value="UvrD_C_2"/>
    <property type="match status" value="1"/>
</dbReference>
<keyword evidence="2" id="KW-0067">ATP-binding</keyword>
<dbReference type="EMBL" id="OV696686">
    <property type="protein sequence ID" value="CAH1229611.1"/>
    <property type="molecule type" value="Genomic_DNA"/>
</dbReference>
<feature type="region of interest" description="Disordered" evidence="3">
    <location>
        <begin position="428"/>
        <end position="475"/>
    </location>
</feature>
<dbReference type="Proteomes" id="UP000838412">
    <property type="component" value="Chromosome 1"/>
</dbReference>
<dbReference type="SUPFAM" id="SSF52540">
    <property type="entry name" value="P-loop containing nucleoside triphosphate hydrolases"/>
    <property type="match status" value="2"/>
</dbReference>